<dbReference type="AlphaFoldDB" id="X0ZCL2"/>
<organism evidence="2">
    <name type="scientific">marine sediment metagenome</name>
    <dbReference type="NCBI Taxonomy" id="412755"/>
    <lineage>
        <taxon>unclassified sequences</taxon>
        <taxon>metagenomes</taxon>
        <taxon>ecological metagenomes</taxon>
    </lineage>
</organism>
<comment type="caution">
    <text evidence="2">The sequence shown here is derived from an EMBL/GenBank/DDBJ whole genome shotgun (WGS) entry which is preliminary data.</text>
</comment>
<sequence>MEACKKLIEKGHEVVVIIRGSWRRLEREFVEDIEVIKVPFIPIYPFYLKLHGKFVNKAYHILIYIKNIYDLKSILCFKCI</sequence>
<name>X0ZCL2_9ZZZZ</name>
<gene>
    <name evidence="2" type="ORF">S01H4_04886</name>
</gene>
<evidence type="ECO:0000259" key="1">
    <source>
        <dbReference type="PROSITE" id="PS50206"/>
    </source>
</evidence>
<accession>X0ZCL2</accession>
<protein>
    <recommendedName>
        <fullName evidence="1">Rhodanese domain-containing protein</fullName>
    </recommendedName>
</protein>
<evidence type="ECO:0000313" key="2">
    <source>
        <dbReference type="EMBL" id="GAG67375.1"/>
    </source>
</evidence>
<reference evidence="2" key="1">
    <citation type="journal article" date="2014" name="Front. Microbiol.">
        <title>High frequency of phylogenetically diverse reductive dehalogenase-homologous genes in deep subseafloor sedimentary metagenomes.</title>
        <authorList>
            <person name="Kawai M."/>
            <person name="Futagami T."/>
            <person name="Toyoda A."/>
            <person name="Takaki Y."/>
            <person name="Nishi S."/>
            <person name="Hori S."/>
            <person name="Arai W."/>
            <person name="Tsubouchi T."/>
            <person name="Morono Y."/>
            <person name="Uchiyama I."/>
            <person name="Ito T."/>
            <person name="Fujiyama A."/>
            <person name="Inagaki F."/>
            <person name="Takami H."/>
        </authorList>
    </citation>
    <scope>NUCLEOTIDE SEQUENCE</scope>
    <source>
        <strain evidence="2">Expedition CK06-06</strain>
    </source>
</reference>
<dbReference type="InterPro" id="IPR001763">
    <property type="entry name" value="Rhodanese-like_dom"/>
</dbReference>
<feature type="domain" description="Rhodanese" evidence="1">
    <location>
        <begin position="3"/>
        <end position="34"/>
    </location>
</feature>
<dbReference type="PROSITE" id="PS50206">
    <property type="entry name" value="RHODANESE_3"/>
    <property type="match status" value="1"/>
</dbReference>
<dbReference type="EMBL" id="BART01001356">
    <property type="protein sequence ID" value="GAG67375.1"/>
    <property type="molecule type" value="Genomic_DNA"/>
</dbReference>
<proteinExistence type="predicted"/>
<dbReference type="Gene3D" id="3.40.50.2000">
    <property type="entry name" value="Glycogen Phosphorylase B"/>
    <property type="match status" value="1"/>
</dbReference>